<dbReference type="Pfam" id="PF13673">
    <property type="entry name" value="Acetyltransf_10"/>
    <property type="match status" value="1"/>
</dbReference>
<reference evidence="2 3" key="1">
    <citation type="submission" date="2020-08" db="EMBL/GenBank/DDBJ databases">
        <title>Genomic Encyclopedia of Type Strains, Phase IV (KMG-IV): sequencing the most valuable type-strain genomes for metagenomic binning, comparative biology and taxonomic classification.</title>
        <authorList>
            <person name="Goeker M."/>
        </authorList>
    </citation>
    <scope>NUCLEOTIDE SEQUENCE [LARGE SCALE GENOMIC DNA]</scope>
    <source>
        <strain evidence="2 3">DSM 106146</strain>
    </source>
</reference>
<dbReference type="PANTHER" id="PTHR13355:SF11">
    <property type="entry name" value="GLUCOSAMINE 6-PHOSPHATE N-ACETYLTRANSFERASE"/>
    <property type="match status" value="1"/>
</dbReference>
<name>A0A7W8M6M8_9FIRM</name>
<gene>
    <name evidence="2" type="ORF">HNP82_002672</name>
</gene>
<keyword evidence="3" id="KW-1185">Reference proteome</keyword>
<dbReference type="EMBL" id="JACHFW010000012">
    <property type="protein sequence ID" value="MBB5265526.1"/>
    <property type="molecule type" value="Genomic_DNA"/>
</dbReference>
<protein>
    <submittedName>
        <fullName evidence="2">Putative GNAT family N-acyltransferase</fullName>
    </submittedName>
</protein>
<dbReference type="GO" id="GO:0004343">
    <property type="term" value="F:glucosamine 6-phosphate N-acetyltransferase activity"/>
    <property type="evidence" value="ECO:0007669"/>
    <property type="project" value="TreeGrafter"/>
</dbReference>
<evidence type="ECO:0000313" key="2">
    <source>
        <dbReference type="EMBL" id="MBB5265526.1"/>
    </source>
</evidence>
<dbReference type="PANTHER" id="PTHR13355">
    <property type="entry name" value="GLUCOSAMINE 6-PHOSPHATE N-ACETYLTRANSFERASE"/>
    <property type="match status" value="1"/>
</dbReference>
<dbReference type="Proteomes" id="UP000543642">
    <property type="component" value="Unassembled WGS sequence"/>
</dbReference>
<dbReference type="InterPro" id="IPR000182">
    <property type="entry name" value="GNAT_dom"/>
</dbReference>
<accession>A0A7W8M6M8</accession>
<keyword evidence="2" id="KW-0808">Transferase</keyword>
<feature type="domain" description="N-acetyltransferase" evidence="1">
    <location>
        <begin position="1"/>
        <end position="146"/>
    </location>
</feature>
<dbReference type="PROSITE" id="PS51186">
    <property type="entry name" value="GNAT"/>
    <property type="match status" value="1"/>
</dbReference>
<dbReference type="SUPFAM" id="SSF55729">
    <property type="entry name" value="Acyl-CoA N-acyltransferases (Nat)"/>
    <property type="match status" value="1"/>
</dbReference>
<dbReference type="Gene3D" id="3.40.630.30">
    <property type="match status" value="1"/>
</dbReference>
<evidence type="ECO:0000313" key="3">
    <source>
        <dbReference type="Proteomes" id="UP000543642"/>
    </source>
</evidence>
<keyword evidence="2" id="KW-0012">Acyltransferase</keyword>
<proteinExistence type="predicted"/>
<evidence type="ECO:0000259" key="1">
    <source>
        <dbReference type="PROSITE" id="PS51186"/>
    </source>
</evidence>
<dbReference type="AlphaFoldDB" id="A0A7W8M6M8"/>
<organism evidence="2 3">
    <name type="scientific">Catenibacillus scindens</name>
    <dbReference type="NCBI Taxonomy" id="673271"/>
    <lineage>
        <taxon>Bacteria</taxon>
        <taxon>Bacillati</taxon>
        <taxon>Bacillota</taxon>
        <taxon>Clostridia</taxon>
        <taxon>Lachnospirales</taxon>
        <taxon>Lachnospiraceae</taxon>
        <taxon>Catenibacillus</taxon>
    </lineage>
</organism>
<dbReference type="InterPro" id="IPR039143">
    <property type="entry name" value="GNPNAT1-like"/>
</dbReference>
<sequence>MIRGKFLVGALDDLSECFKIRRKVFIEEQHVSEEEEYDGLDTSCGHYLVYNEEDIPVATGRLIKVSDTVYKVGRVATLKAYRHKGYAQFLMLSLIEKARSLGGKDVTLLAQVSAVDFYKKCGFVVDNDEIIMDAGIEHKHMVYHIDDQPHDCSCQA</sequence>
<dbReference type="RefSeq" id="WP_183775459.1">
    <property type="nucleotide sequence ID" value="NZ_CAWVEG010000073.1"/>
</dbReference>
<dbReference type="InterPro" id="IPR016181">
    <property type="entry name" value="Acyl_CoA_acyltransferase"/>
</dbReference>
<comment type="caution">
    <text evidence="2">The sequence shown here is derived from an EMBL/GenBank/DDBJ whole genome shotgun (WGS) entry which is preliminary data.</text>
</comment>
<dbReference type="CDD" id="cd04301">
    <property type="entry name" value="NAT_SF"/>
    <property type="match status" value="1"/>
</dbReference>